<keyword evidence="1" id="KW-0472">Membrane</keyword>
<gene>
    <name evidence="2" type="ORF">CSSPTR1EN2_LOCUS11586</name>
</gene>
<protein>
    <recommendedName>
        <fullName evidence="4">Small integral membrane protein 8</fullName>
    </recommendedName>
</protein>
<dbReference type="EMBL" id="OZ019911">
    <property type="protein sequence ID" value="CAK9213137.1"/>
    <property type="molecule type" value="Genomic_DNA"/>
</dbReference>
<reference evidence="2" key="1">
    <citation type="submission" date="2024-02" db="EMBL/GenBank/DDBJ databases">
        <authorList>
            <consortium name="ELIXIR-Norway"/>
            <consortium name="Elixir Norway"/>
        </authorList>
    </citation>
    <scope>NUCLEOTIDE SEQUENCE</scope>
</reference>
<dbReference type="InterPro" id="IPR026686">
    <property type="entry name" value="UPF0708"/>
</dbReference>
<organism evidence="2 3">
    <name type="scientific">Sphagnum troendelagicum</name>
    <dbReference type="NCBI Taxonomy" id="128251"/>
    <lineage>
        <taxon>Eukaryota</taxon>
        <taxon>Viridiplantae</taxon>
        <taxon>Streptophyta</taxon>
        <taxon>Embryophyta</taxon>
        <taxon>Bryophyta</taxon>
        <taxon>Sphagnophytina</taxon>
        <taxon>Sphagnopsida</taxon>
        <taxon>Sphagnales</taxon>
        <taxon>Sphagnaceae</taxon>
        <taxon>Sphagnum</taxon>
    </lineage>
</organism>
<accession>A0ABP0U5M1</accession>
<evidence type="ECO:0000313" key="3">
    <source>
        <dbReference type="Proteomes" id="UP001497512"/>
    </source>
</evidence>
<evidence type="ECO:0000313" key="2">
    <source>
        <dbReference type="EMBL" id="CAK9213137.1"/>
    </source>
</evidence>
<proteinExistence type="predicted"/>
<keyword evidence="1" id="KW-0812">Transmembrane</keyword>
<dbReference type="Pfam" id="PF14937">
    <property type="entry name" value="DUF4500"/>
    <property type="match status" value="1"/>
</dbReference>
<keyword evidence="1" id="KW-1133">Transmembrane helix</keyword>
<evidence type="ECO:0008006" key="4">
    <source>
        <dbReference type="Google" id="ProtNLM"/>
    </source>
</evidence>
<keyword evidence="3" id="KW-1185">Reference proteome</keyword>
<name>A0ABP0U5M1_9BRYO</name>
<dbReference type="Proteomes" id="UP001497512">
    <property type="component" value="Chromosome 19"/>
</dbReference>
<feature type="transmembrane region" description="Helical" evidence="1">
    <location>
        <begin position="30"/>
        <end position="49"/>
    </location>
</feature>
<sequence>MSGKDPHDWLRKSTPFSRLINPELHAKPNLTVGAIGTGIFVFVIANLAYQKYSYERKNRVHSKTSPHQTLELVLSDDDDAPPAS</sequence>
<evidence type="ECO:0000256" key="1">
    <source>
        <dbReference type="SAM" id="Phobius"/>
    </source>
</evidence>